<evidence type="ECO:0000313" key="2">
    <source>
        <dbReference type="EMBL" id="CAK0887139.1"/>
    </source>
</evidence>
<comment type="caution">
    <text evidence="2">The sequence shown here is derived from an EMBL/GenBank/DDBJ whole genome shotgun (WGS) entry which is preliminary data.</text>
</comment>
<organism evidence="2 3">
    <name type="scientific">Prorocentrum cordatum</name>
    <dbReference type="NCBI Taxonomy" id="2364126"/>
    <lineage>
        <taxon>Eukaryota</taxon>
        <taxon>Sar</taxon>
        <taxon>Alveolata</taxon>
        <taxon>Dinophyceae</taxon>
        <taxon>Prorocentrales</taxon>
        <taxon>Prorocentraceae</taxon>
        <taxon>Prorocentrum</taxon>
    </lineage>
</organism>
<protein>
    <submittedName>
        <fullName evidence="2">Uncharacterized protein</fullName>
    </submittedName>
</protein>
<reference evidence="2" key="1">
    <citation type="submission" date="2023-10" db="EMBL/GenBank/DDBJ databases">
        <authorList>
            <person name="Chen Y."/>
            <person name="Shah S."/>
            <person name="Dougan E. K."/>
            <person name="Thang M."/>
            <person name="Chan C."/>
        </authorList>
    </citation>
    <scope>NUCLEOTIDE SEQUENCE [LARGE SCALE GENOMIC DNA]</scope>
</reference>
<feature type="region of interest" description="Disordered" evidence="1">
    <location>
        <begin position="1"/>
        <end position="46"/>
    </location>
</feature>
<dbReference type="EMBL" id="CAUYUJ010018898">
    <property type="protein sequence ID" value="CAK0887139.1"/>
    <property type="molecule type" value="Genomic_DNA"/>
</dbReference>
<accession>A0ABN9WKS2</accession>
<evidence type="ECO:0000313" key="3">
    <source>
        <dbReference type="Proteomes" id="UP001189429"/>
    </source>
</evidence>
<keyword evidence="3" id="KW-1185">Reference proteome</keyword>
<gene>
    <name evidence="2" type="ORF">PCOR1329_LOCUS68283</name>
</gene>
<dbReference type="Proteomes" id="UP001189429">
    <property type="component" value="Unassembled WGS sequence"/>
</dbReference>
<evidence type="ECO:0000256" key="1">
    <source>
        <dbReference type="SAM" id="MobiDB-lite"/>
    </source>
</evidence>
<sequence length="128" mass="14361">MTRWFRRQKGKDSQLLNAAENVAKPSKPSLHKVQQPVLKPKGKDEEKAETRFMEAFARGGITSSIRRMTTTFPPSAPTANRCAWRSKSSKFSAGEFETCSACCSKTPSGLARRRRIRARSCVHSTSKR</sequence>
<name>A0ABN9WKS2_9DINO</name>
<proteinExistence type="predicted"/>